<proteinExistence type="predicted"/>
<dbReference type="Pfam" id="PF12172">
    <property type="entry name" value="zf-ChsH2"/>
    <property type="match status" value="1"/>
</dbReference>
<dbReference type="EMBL" id="LNQE01001888">
    <property type="protein sequence ID" value="KUG03294.1"/>
    <property type="molecule type" value="Genomic_DNA"/>
</dbReference>
<dbReference type="AlphaFoldDB" id="A0A0W8E3S2"/>
<reference evidence="3" key="1">
    <citation type="journal article" date="2015" name="Proc. Natl. Acad. Sci. U.S.A.">
        <title>Networks of energetic and metabolic interactions define dynamics in microbial communities.</title>
        <authorList>
            <person name="Embree M."/>
            <person name="Liu J.K."/>
            <person name="Al-Bassam M.M."/>
            <person name="Zengler K."/>
        </authorList>
    </citation>
    <scope>NUCLEOTIDE SEQUENCE</scope>
</reference>
<dbReference type="InterPro" id="IPR002878">
    <property type="entry name" value="ChsH2_C"/>
</dbReference>
<dbReference type="InterPro" id="IPR052513">
    <property type="entry name" value="Thioester_dehydratase-like"/>
</dbReference>
<dbReference type="InterPro" id="IPR012340">
    <property type="entry name" value="NA-bd_OB-fold"/>
</dbReference>
<evidence type="ECO:0000259" key="2">
    <source>
        <dbReference type="Pfam" id="PF12172"/>
    </source>
</evidence>
<gene>
    <name evidence="3" type="ORF">ASZ90_019393</name>
</gene>
<sequence>MKDANEKWFKKGPDGLKIQYCPACEKYIFFPREICPYCLEVKPEWKETRGRGTIYSYTTVRRNSLPEFEDRVPYTYAMVELHEGIRIPSNIINCPVERVRIGMPVELAWIEESKDIIPVFRPAIP</sequence>
<organism evidence="3">
    <name type="scientific">hydrocarbon metagenome</name>
    <dbReference type="NCBI Taxonomy" id="938273"/>
    <lineage>
        <taxon>unclassified sequences</taxon>
        <taxon>metagenomes</taxon>
        <taxon>ecological metagenomes</taxon>
    </lineage>
</organism>
<feature type="domain" description="ChsH2 rubredoxin-like zinc ribbon" evidence="2">
    <location>
        <begin position="16"/>
        <end position="39"/>
    </location>
</feature>
<dbReference type="PANTHER" id="PTHR34075:SF5">
    <property type="entry name" value="BLR3430 PROTEIN"/>
    <property type="match status" value="1"/>
</dbReference>
<evidence type="ECO:0008006" key="4">
    <source>
        <dbReference type="Google" id="ProtNLM"/>
    </source>
</evidence>
<dbReference type="InterPro" id="IPR022002">
    <property type="entry name" value="ChsH2_Znr"/>
</dbReference>
<dbReference type="SUPFAM" id="SSF50249">
    <property type="entry name" value="Nucleic acid-binding proteins"/>
    <property type="match status" value="1"/>
</dbReference>
<feature type="domain" description="ChsH2 C-terminal OB-fold" evidence="1">
    <location>
        <begin position="45"/>
        <end position="109"/>
    </location>
</feature>
<evidence type="ECO:0000313" key="3">
    <source>
        <dbReference type="EMBL" id="KUG03294.1"/>
    </source>
</evidence>
<comment type="caution">
    <text evidence="3">The sequence shown here is derived from an EMBL/GenBank/DDBJ whole genome shotgun (WGS) entry which is preliminary data.</text>
</comment>
<dbReference type="PANTHER" id="PTHR34075">
    <property type="entry name" value="BLR3430 PROTEIN"/>
    <property type="match status" value="1"/>
</dbReference>
<evidence type="ECO:0000259" key="1">
    <source>
        <dbReference type="Pfam" id="PF01796"/>
    </source>
</evidence>
<accession>A0A0W8E3S2</accession>
<dbReference type="Pfam" id="PF01796">
    <property type="entry name" value="OB_ChsH2_C"/>
    <property type="match status" value="1"/>
</dbReference>
<name>A0A0W8E3S2_9ZZZZ</name>
<protein>
    <recommendedName>
        <fullName evidence="4">Zn-ribbon domain-containing OB-fold protein</fullName>
    </recommendedName>
</protein>